<accession>A0A370FH27</accession>
<dbReference type="PANTHER" id="PTHR23028:SF53">
    <property type="entry name" value="ACYL_TRANSF_3 DOMAIN-CONTAINING PROTEIN"/>
    <property type="match status" value="1"/>
</dbReference>
<evidence type="ECO:0000313" key="3">
    <source>
        <dbReference type="EMBL" id="RDI24954.1"/>
    </source>
</evidence>
<dbReference type="Pfam" id="PF01757">
    <property type="entry name" value="Acyl_transf_3"/>
    <property type="match status" value="1"/>
</dbReference>
<keyword evidence="1" id="KW-0812">Transmembrane</keyword>
<gene>
    <name evidence="3" type="ORF">DFR41_1042</name>
</gene>
<evidence type="ECO:0000256" key="1">
    <source>
        <dbReference type="SAM" id="Phobius"/>
    </source>
</evidence>
<keyword evidence="1" id="KW-1133">Transmembrane helix</keyword>
<feature type="transmembrane region" description="Helical" evidence="1">
    <location>
        <begin position="262"/>
        <end position="285"/>
    </location>
</feature>
<protein>
    <submittedName>
        <fullName evidence="3">Peptidoglycan/LPS O-acetylase OafA/YrhL</fullName>
    </submittedName>
</protein>
<dbReference type="EMBL" id="QQAV01000004">
    <property type="protein sequence ID" value="RDI24954.1"/>
    <property type="molecule type" value="Genomic_DNA"/>
</dbReference>
<feature type="transmembrane region" description="Helical" evidence="1">
    <location>
        <begin position="64"/>
        <end position="82"/>
    </location>
</feature>
<evidence type="ECO:0000259" key="2">
    <source>
        <dbReference type="Pfam" id="PF01757"/>
    </source>
</evidence>
<dbReference type="GO" id="GO:0016747">
    <property type="term" value="F:acyltransferase activity, transferring groups other than amino-acyl groups"/>
    <property type="evidence" value="ECO:0007669"/>
    <property type="project" value="InterPro"/>
</dbReference>
<feature type="transmembrane region" description="Helical" evidence="1">
    <location>
        <begin position="30"/>
        <end position="50"/>
    </location>
</feature>
<dbReference type="AlphaFoldDB" id="A0A370FH27"/>
<feature type="transmembrane region" description="Helical" evidence="1">
    <location>
        <begin position="231"/>
        <end position="250"/>
    </location>
</feature>
<sequence length="341" mass="39218">MLVIFFHAYARWPQHVPWATAHSEFPLFKYGWMGVELFFMISGFVIYMTLERCNGLWEFLYKRWLRLFPAMLIATVLVFFSSDLFRERPAGTPQWYDAIPGLLFLEPGILSKIFGVDFSSLEGAFWSLYVEVKFYLIFGTIYFINKKKSLHVLILIFLVVCIFYLGKYLGFLTDSNFLIKILFNLLSLNYFGWFCIGALIYLFKKNGAAKYLIGACVLLPLALELNTGRDPGALIFGMGVFLIFVGANSSKALAKLLSRFPFVFFGFLSYPLYLIHENLIIAMTVKSRLWAKWLPDMLTPVPGMLIVTIVAYIIASYLEPSVRMRLSTFKPFGSFRNGRVD</sequence>
<keyword evidence="1" id="KW-0472">Membrane</keyword>
<feature type="transmembrane region" description="Helical" evidence="1">
    <location>
        <begin position="297"/>
        <end position="318"/>
    </location>
</feature>
<feature type="domain" description="Acyltransferase 3" evidence="2">
    <location>
        <begin position="1"/>
        <end position="315"/>
    </location>
</feature>
<feature type="transmembrane region" description="Helical" evidence="1">
    <location>
        <begin position="177"/>
        <end position="201"/>
    </location>
</feature>
<feature type="transmembrane region" description="Helical" evidence="1">
    <location>
        <begin position="152"/>
        <end position="171"/>
    </location>
</feature>
<dbReference type="Proteomes" id="UP000255265">
    <property type="component" value="Unassembled WGS sequence"/>
</dbReference>
<feature type="transmembrane region" description="Helical" evidence="1">
    <location>
        <begin position="208"/>
        <end position="225"/>
    </location>
</feature>
<proteinExistence type="predicted"/>
<comment type="caution">
    <text evidence="3">The sequence shown here is derived from an EMBL/GenBank/DDBJ whole genome shotgun (WGS) entry which is preliminary data.</text>
</comment>
<keyword evidence="4" id="KW-1185">Reference proteome</keyword>
<reference evidence="3 4" key="1">
    <citation type="submission" date="2018-07" db="EMBL/GenBank/DDBJ databases">
        <title>Genomic Encyclopedia of Type Strains, Phase IV (KMG-IV): sequencing the most valuable type-strain genomes for metagenomic binning, comparative biology and taxonomic classification.</title>
        <authorList>
            <person name="Goeker M."/>
        </authorList>
    </citation>
    <scope>NUCLEOTIDE SEQUENCE [LARGE SCALE GENOMIC DNA]</scope>
    <source>
        <strain evidence="3 4">DSM 21352</strain>
    </source>
</reference>
<dbReference type="GO" id="GO:0000271">
    <property type="term" value="P:polysaccharide biosynthetic process"/>
    <property type="evidence" value="ECO:0007669"/>
    <property type="project" value="TreeGrafter"/>
</dbReference>
<organism evidence="3 4">
    <name type="scientific">Pseudacidovorax intermedius</name>
    <dbReference type="NCBI Taxonomy" id="433924"/>
    <lineage>
        <taxon>Bacteria</taxon>
        <taxon>Pseudomonadati</taxon>
        <taxon>Pseudomonadota</taxon>
        <taxon>Betaproteobacteria</taxon>
        <taxon>Burkholderiales</taxon>
        <taxon>Comamonadaceae</taxon>
        <taxon>Pseudacidovorax</taxon>
    </lineage>
</organism>
<feature type="transmembrane region" description="Helical" evidence="1">
    <location>
        <begin position="124"/>
        <end position="145"/>
    </location>
</feature>
<dbReference type="InterPro" id="IPR002656">
    <property type="entry name" value="Acyl_transf_3_dom"/>
</dbReference>
<evidence type="ECO:0000313" key="4">
    <source>
        <dbReference type="Proteomes" id="UP000255265"/>
    </source>
</evidence>
<dbReference type="GO" id="GO:0016020">
    <property type="term" value="C:membrane"/>
    <property type="evidence" value="ECO:0007669"/>
    <property type="project" value="TreeGrafter"/>
</dbReference>
<name>A0A370FH27_9BURK</name>
<dbReference type="PANTHER" id="PTHR23028">
    <property type="entry name" value="ACETYLTRANSFERASE"/>
    <property type="match status" value="1"/>
</dbReference>
<dbReference type="InterPro" id="IPR050879">
    <property type="entry name" value="Acyltransferase_3"/>
</dbReference>